<protein>
    <submittedName>
        <fullName evidence="1">Uncharacterized protein</fullName>
    </submittedName>
</protein>
<dbReference type="AlphaFoldDB" id="A0ABD2LK55"/>
<name>A0ABD2LK55_9BILA</name>
<gene>
    <name evidence="1" type="ORF">niasHT_011957</name>
</gene>
<dbReference type="EMBL" id="JBICBT010000374">
    <property type="protein sequence ID" value="KAL3115608.1"/>
    <property type="molecule type" value="Genomic_DNA"/>
</dbReference>
<evidence type="ECO:0000313" key="1">
    <source>
        <dbReference type="EMBL" id="KAL3115608.1"/>
    </source>
</evidence>
<dbReference type="InterPro" id="IPR036085">
    <property type="entry name" value="PAZ_dom_sf"/>
</dbReference>
<dbReference type="SUPFAM" id="SSF101690">
    <property type="entry name" value="PAZ domain"/>
    <property type="match status" value="1"/>
</dbReference>
<sequence>MLQRRKEENLKFMNTLSLATHHLKRNVAVSADALSRHGANMMFAYRGFMGITVQQHLYVRHRIMLKYPQLPCVVQFGGNSHQDNFPLELLHVVFKRATVRLICLF</sequence>
<accession>A0ABD2LK55</accession>
<comment type="caution">
    <text evidence="1">The sequence shown here is derived from an EMBL/GenBank/DDBJ whole genome shotgun (WGS) entry which is preliminary data.</text>
</comment>
<dbReference type="Proteomes" id="UP001620626">
    <property type="component" value="Unassembled WGS sequence"/>
</dbReference>
<evidence type="ECO:0000313" key="2">
    <source>
        <dbReference type="Proteomes" id="UP001620626"/>
    </source>
</evidence>
<reference evidence="1 2" key="1">
    <citation type="submission" date="2024-10" db="EMBL/GenBank/DDBJ databases">
        <authorList>
            <person name="Kim D."/>
        </authorList>
    </citation>
    <scope>NUCLEOTIDE SEQUENCE [LARGE SCALE GENOMIC DNA]</scope>
    <source>
        <strain evidence="1">BH-2024</strain>
    </source>
</reference>
<organism evidence="1 2">
    <name type="scientific">Heterodera trifolii</name>
    <dbReference type="NCBI Taxonomy" id="157864"/>
    <lineage>
        <taxon>Eukaryota</taxon>
        <taxon>Metazoa</taxon>
        <taxon>Ecdysozoa</taxon>
        <taxon>Nematoda</taxon>
        <taxon>Chromadorea</taxon>
        <taxon>Rhabditida</taxon>
        <taxon>Tylenchina</taxon>
        <taxon>Tylenchomorpha</taxon>
        <taxon>Tylenchoidea</taxon>
        <taxon>Heteroderidae</taxon>
        <taxon>Heteroderinae</taxon>
        <taxon>Heterodera</taxon>
    </lineage>
</organism>
<keyword evidence="2" id="KW-1185">Reference proteome</keyword>
<dbReference type="Gene3D" id="2.170.260.10">
    <property type="entry name" value="paz domain"/>
    <property type="match status" value="1"/>
</dbReference>
<proteinExistence type="predicted"/>